<comment type="caution">
    <text evidence="2">The sequence shown here is derived from an EMBL/GenBank/DDBJ whole genome shotgun (WGS) entry which is preliminary data.</text>
</comment>
<accession>A0A6A5EQA7</accession>
<name>A0A6A5EQA7_PERFL</name>
<gene>
    <name evidence="2" type="ORF">PFLUV_G00128630</name>
</gene>
<protein>
    <submittedName>
        <fullName evidence="2">Uncharacterized protein</fullName>
    </submittedName>
</protein>
<dbReference type="Proteomes" id="UP000465112">
    <property type="component" value="Chromosome 11"/>
</dbReference>
<sequence length="151" mass="16484">MLKHTHASVWEKRTTSLQSLGFSSTRVQEIQSAATPREKKISKPGRCRTQPVYPSRALSPSVRRGFYSSTITTISSTSSFCPVSVPQYSGGPNRTRGFYYSTISFCPVSVPSEVALSAVHPADSEESGVLLWTLSADDPQKQGTVHQLNTC</sequence>
<evidence type="ECO:0000256" key="1">
    <source>
        <dbReference type="SAM" id="MobiDB-lite"/>
    </source>
</evidence>
<organism evidence="2 3">
    <name type="scientific">Perca fluviatilis</name>
    <name type="common">European perch</name>
    <dbReference type="NCBI Taxonomy" id="8168"/>
    <lineage>
        <taxon>Eukaryota</taxon>
        <taxon>Metazoa</taxon>
        <taxon>Chordata</taxon>
        <taxon>Craniata</taxon>
        <taxon>Vertebrata</taxon>
        <taxon>Euteleostomi</taxon>
        <taxon>Actinopterygii</taxon>
        <taxon>Neopterygii</taxon>
        <taxon>Teleostei</taxon>
        <taxon>Neoteleostei</taxon>
        <taxon>Acanthomorphata</taxon>
        <taxon>Eupercaria</taxon>
        <taxon>Perciformes</taxon>
        <taxon>Percoidei</taxon>
        <taxon>Percidae</taxon>
        <taxon>Percinae</taxon>
        <taxon>Perca</taxon>
    </lineage>
</organism>
<feature type="region of interest" description="Disordered" evidence="1">
    <location>
        <begin position="31"/>
        <end position="53"/>
    </location>
</feature>
<reference evidence="2 3" key="1">
    <citation type="submission" date="2019-06" db="EMBL/GenBank/DDBJ databases">
        <title>A chromosome-scale genome assembly of the European perch, Perca fluviatilis.</title>
        <authorList>
            <person name="Roques C."/>
            <person name="Zahm M."/>
            <person name="Cabau C."/>
            <person name="Klopp C."/>
            <person name="Bouchez O."/>
            <person name="Donnadieu C."/>
            <person name="Kuhl H."/>
            <person name="Gislard M."/>
            <person name="Guendouz S."/>
            <person name="Journot L."/>
            <person name="Haffray P."/>
            <person name="Bestin A."/>
            <person name="Morvezen R."/>
            <person name="Feron R."/>
            <person name="Wen M."/>
            <person name="Jouanno E."/>
            <person name="Herpin A."/>
            <person name="Schartl M."/>
            <person name="Postlethwait J."/>
            <person name="Schaerlinger B."/>
            <person name="Chardard D."/>
            <person name="Lecocq T."/>
            <person name="Poncet C."/>
            <person name="Jaffrelo L."/>
            <person name="Lampietro C."/>
            <person name="Guiguen Y."/>
        </authorList>
    </citation>
    <scope>NUCLEOTIDE SEQUENCE [LARGE SCALE GENOMIC DNA]</scope>
    <source>
        <tissue evidence="2">Blood</tissue>
    </source>
</reference>
<dbReference type="AlphaFoldDB" id="A0A6A5EQA7"/>
<evidence type="ECO:0000313" key="3">
    <source>
        <dbReference type="Proteomes" id="UP000465112"/>
    </source>
</evidence>
<keyword evidence="3" id="KW-1185">Reference proteome</keyword>
<proteinExistence type="predicted"/>
<evidence type="ECO:0000313" key="2">
    <source>
        <dbReference type="EMBL" id="KAF1383180.1"/>
    </source>
</evidence>
<dbReference type="EMBL" id="VHII01000011">
    <property type="protein sequence ID" value="KAF1383180.1"/>
    <property type="molecule type" value="Genomic_DNA"/>
</dbReference>